<dbReference type="InterPro" id="IPR036259">
    <property type="entry name" value="MFS_trans_sf"/>
</dbReference>
<keyword evidence="12" id="KW-1185">Reference proteome</keyword>
<evidence type="ECO:0000256" key="7">
    <source>
        <dbReference type="ARBA" id="ARBA00037968"/>
    </source>
</evidence>
<dbReference type="GeneID" id="28770976"/>
<keyword evidence="2" id="KW-0813">Transport</keyword>
<keyword evidence="3" id="KW-1003">Cell membrane</keyword>
<evidence type="ECO:0000313" key="11">
    <source>
        <dbReference type="EMBL" id="OAG04826.1"/>
    </source>
</evidence>
<accession>A0A177CBX0</accession>
<feature type="compositionally biased region" description="Basic and acidic residues" evidence="8">
    <location>
        <begin position="494"/>
        <end position="507"/>
    </location>
</feature>
<evidence type="ECO:0000256" key="9">
    <source>
        <dbReference type="SAM" id="Phobius"/>
    </source>
</evidence>
<evidence type="ECO:0000256" key="2">
    <source>
        <dbReference type="ARBA" id="ARBA00022448"/>
    </source>
</evidence>
<dbReference type="PROSITE" id="PS50850">
    <property type="entry name" value="MFS"/>
    <property type="match status" value="1"/>
</dbReference>
<dbReference type="FunFam" id="1.20.1250.20:FF:000065">
    <property type="entry name" value="Putative MFS pantothenate transporter"/>
    <property type="match status" value="1"/>
</dbReference>
<feature type="transmembrane region" description="Helical" evidence="9">
    <location>
        <begin position="218"/>
        <end position="240"/>
    </location>
</feature>
<dbReference type="AlphaFoldDB" id="A0A177CBX0"/>
<dbReference type="Pfam" id="PF07690">
    <property type="entry name" value="MFS_1"/>
    <property type="match status" value="1"/>
</dbReference>
<comment type="similarity">
    <text evidence="7">Belongs to the major facilitator superfamily. Allantoate permease family.</text>
</comment>
<organism evidence="11 12">
    <name type="scientific">Paraphaeosphaeria sporulosa</name>
    <dbReference type="NCBI Taxonomy" id="1460663"/>
    <lineage>
        <taxon>Eukaryota</taxon>
        <taxon>Fungi</taxon>
        <taxon>Dikarya</taxon>
        <taxon>Ascomycota</taxon>
        <taxon>Pezizomycotina</taxon>
        <taxon>Dothideomycetes</taxon>
        <taxon>Pleosporomycetidae</taxon>
        <taxon>Pleosporales</taxon>
        <taxon>Massarineae</taxon>
        <taxon>Didymosphaeriaceae</taxon>
        <taxon>Paraphaeosphaeria</taxon>
    </lineage>
</organism>
<dbReference type="Gene3D" id="1.20.1250.20">
    <property type="entry name" value="MFS general substrate transporter like domains"/>
    <property type="match status" value="2"/>
</dbReference>
<feature type="domain" description="Major facilitator superfamily (MFS) profile" evidence="10">
    <location>
        <begin position="59"/>
        <end position="507"/>
    </location>
</feature>
<evidence type="ECO:0000256" key="5">
    <source>
        <dbReference type="ARBA" id="ARBA00022989"/>
    </source>
</evidence>
<feature type="transmembrane region" description="Helical" evidence="9">
    <location>
        <begin position="452"/>
        <end position="472"/>
    </location>
</feature>
<dbReference type="Proteomes" id="UP000077069">
    <property type="component" value="Unassembled WGS sequence"/>
</dbReference>
<feature type="region of interest" description="Disordered" evidence="8">
    <location>
        <begin position="480"/>
        <end position="507"/>
    </location>
</feature>
<dbReference type="InterPro" id="IPR011701">
    <property type="entry name" value="MFS"/>
</dbReference>
<dbReference type="GO" id="GO:0022857">
    <property type="term" value="F:transmembrane transporter activity"/>
    <property type="evidence" value="ECO:0007669"/>
    <property type="project" value="InterPro"/>
</dbReference>
<protein>
    <submittedName>
        <fullName evidence="11">MFS general substrate transporter</fullName>
    </submittedName>
</protein>
<evidence type="ECO:0000256" key="8">
    <source>
        <dbReference type="SAM" id="MobiDB-lite"/>
    </source>
</evidence>
<dbReference type="OrthoDB" id="3639251at2759"/>
<dbReference type="FunFam" id="1.20.1250.20:FF:000386">
    <property type="entry name" value="MFS general substrate transporter"/>
    <property type="match status" value="1"/>
</dbReference>
<evidence type="ECO:0000313" key="12">
    <source>
        <dbReference type="Proteomes" id="UP000077069"/>
    </source>
</evidence>
<feature type="transmembrane region" description="Helical" evidence="9">
    <location>
        <begin position="150"/>
        <end position="173"/>
    </location>
</feature>
<dbReference type="RefSeq" id="XP_018035191.1">
    <property type="nucleotide sequence ID" value="XM_018187490.1"/>
</dbReference>
<dbReference type="PANTHER" id="PTHR43791:SF39">
    <property type="entry name" value="TRANSPORTER LIZ1_SEO1, PUTATIVE (AFU_ORTHOLOGUE AFUA_3G00980)-RELATED"/>
    <property type="match status" value="1"/>
</dbReference>
<reference evidence="11 12" key="1">
    <citation type="submission" date="2016-05" db="EMBL/GenBank/DDBJ databases">
        <title>Comparative analysis of secretome profiles of manganese(II)-oxidizing ascomycete fungi.</title>
        <authorList>
            <consortium name="DOE Joint Genome Institute"/>
            <person name="Zeiner C.A."/>
            <person name="Purvine S.O."/>
            <person name="Zink E.M."/>
            <person name="Wu S."/>
            <person name="Pasa-Tolic L."/>
            <person name="Chaput D.L."/>
            <person name="Haridas S."/>
            <person name="Grigoriev I.V."/>
            <person name="Santelli C.M."/>
            <person name="Hansel C.M."/>
        </authorList>
    </citation>
    <scope>NUCLEOTIDE SEQUENCE [LARGE SCALE GENOMIC DNA]</scope>
    <source>
        <strain evidence="11 12">AP3s5-JAC2a</strain>
    </source>
</reference>
<dbReference type="GO" id="GO:0005886">
    <property type="term" value="C:plasma membrane"/>
    <property type="evidence" value="ECO:0007669"/>
    <property type="project" value="UniProtKB-SubCell"/>
</dbReference>
<feature type="transmembrane region" description="Helical" evidence="9">
    <location>
        <begin position="358"/>
        <end position="378"/>
    </location>
</feature>
<evidence type="ECO:0000256" key="4">
    <source>
        <dbReference type="ARBA" id="ARBA00022692"/>
    </source>
</evidence>
<keyword evidence="5 9" id="KW-1133">Transmembrane helix</keyword>
<dbReference type="EMBL" id="KV441553">
    <property type="protein sequence ID" value="OAG04826.1"/>
    <property type="molecule type" value="Genomic_DNA"/>
</dbReference>
<evidence type="ECO:0000256" key="6">
    <source>
        <dbReference type="ARBA" id="ARBA00023136"/>
    </source>
</evidence>
<keyword evidence="6 9" id="KW-0472">Membrane</keyword>
<dbReference type="InterPro" id="IPR020846">
    <property type="entry name" value="MFS_dom"/>
</dbReference>
<sequence>MGHTPFHPRTLDSPNELPQVIEASEEVKQQPRKWYYYLWDTLDKPKEERWFMFKLDAALLTFASLGYFIKYLDQTNINSAFVSGMKEDLGLYKNQLNYMQTCWTVGYVIGELPSNMILTRFRPSRWIPCMEMIWAVLTFCLARANNATTIYVLRFFIGLAESTFYPGMQYIIGSWYRKEELAKRSCIFHTSSALGTMFSGYLMAAVYKLGGRGGMAGWQWLFIVDGVISLPIAIAGFWFIPDVPEIAKPWYLSEEEVKFAQKRMQLEGRQERKPYTKAKFKKILTSWHIYALTPLYVFFNNGGVSAAPVFQQYLKSSKDPKYTVSQINVYPTIQNGVQVGSTLAMAWISDGVLKGARWPMIVFGGCVNIMTEVSLAVWNIPTKWKWACLSLTGVAGGLSGLCMAWAHEICTHDNEERAIVIASMNEVAYVLQAWLPLIVWQQVDAPEYRKGYITVSCLSFMLIVTALTIRVLHAREVAQRQDEEESDASSAQLGREESTEKYVDLKA</sequence>
<evidence type="ECO:0000256" key="3">
    <source>
        <dbReference type="ARBA" id="ARBA00022475"/>
    </source>
</evidence>
<comment type="subcellular location">
    <subcellularLocation>
        <location evidence="1">Cell membrane</location>
        <topology evidence="1">Multi-pass membrane protein</topology>
    </subcellularLocation>
</comment>
<name>A0A177CBX0_9PLEO</name>
<keyword evidence="4 9" id="KW-0812">Transmembrane</keyword>
<proteinExistence type="inferred from homology"/>
<evidence type="ECO:0000256" key="1">
    <source>
        <dbReference type="ARBA" id="ARBA00004651"/>
    </source>
</evidence>
<dbReference type="SUPFAM" id="SSF103473">
    <property type="entry name" value="MFS general substrate transporter"/>
    <property type="match status" value="1"/>
</dbReference>
<gene>
    <name evidence="11" type="ORF">CC84DRAFT_804748</name>
</gene>
<dbReference type="InParanoid" id="A0A177CBX0"/>
<evidence type="ECO:0000259" key="10">
    <source>
        <dbReference type="PROSITE" id="PS50850"/>
    </source>
</evidence>
<dbReference type="PANTHER" id="PTHR43791">
    <property type="entry name" value="PERMEASE-RELATED"/>
    <property type="match status" value="1"/>
</dbReference>
<feature type="transmembrane region" description="Helical" evidence="9">
    <location>
        <begin position="185"/>
        <end position="206"/>
    </location>
</feature>
<feature type="transmembrane region" description="Helical" evidence="9">
    <location>
        <begin position="384"/>
        <end position="406"/>
    </location>
</feature>